<proteinExistence type="predicted"/>
<dbReference type="EMBL" id="JBAKAP010000015">
    <property type="protein sequence ID" value="MEL0617833.1"/>
    <property type="molecule type" value="Genomic_DNA"/>
</dbReference>
<dbReference type="Proteomes" id="UP001378242">
    <property type="component" value="Unassembled WGS sequence"/>
</dbReference>
<comment type="caution">
    <text evidence="3">The sequence shown here is derived from an EMBL/GenBank/DDBJ whole genome shotgun (WGS) entry which is preliminary data.</text>
</comment>
<feature type="region of interest" description="Disordered" evidence="1">
    <location>
        <begin position="104"/>
        <end position="125"/>
    </location>
</feature>
<name>A0ABU9GI96_COBMA</name>
<feature type="signal peptide" evidence="2">
    <location>
        <begin position="1"/>
        <end position="37"/>
    </location>
</feature>
<evidence type="ECO:0000256" key="1">
    <source>
        <dbReference type="SAM" id="MobiDB-lite"/>
    </source>
</evidence>
<evidence type="ECO:0000313" key="3">
    <source>
        <dbReference type="EMBL" id="MEL0617833.1"/>
    </source>
</evidence>
<evidence type="ECO:0000313" key="4">
    <source>
        <dbReference type="Proteomes" id="UP001378242"/>
    </source>
</evidence>
<reference evidence="3 4" key="1">
    <citation type="submission" date="2024-02" db="EMBL/GenBank/DDBJ databases">
        <title>Bacteria isolated from the canopy kelp, Nereocystis luetkeana.</title>
        <authorList>
            <person name="Pfister C.A."/>
            <person name="Younker I.T."/>
            <person name="Light S.H."/>
        </authorList>
    </citation>
    <scope>NUCLEOTIDE SEQUENCE [LARGE SCALE GENOMIC DNA]</scope>
    <source>
        <strain evidence="3 4">TI.5.07</strain>
    </source>
</reference>
<protein>
    <submittedName>
        <fullName evidence="3">Uncharacterized protein</fullName>
    </submittedName>
</protein>
<dbReference type="RefSeq" id="WP_077378389.1">
    <property type="nucleotide sequence ID" value="NZ_BJOH01000069.1"/>
</dbReference>
<evidence type="ECO:0000256" key="2">
    <source>
        <dbReference type="SAM" id="SignalP"/>
    </source>
</evidence>
<organism evidence="3 4">
    <name type="scientific">Cobetia marina</name>
    <name type="common">Deleya marina</name>
    <dbReference type="NCBI Taxonomy" id="28258"/>
    <lineage>
        <taxon>Bacteria</taxon>
        <taxon>Pseudomonadati</taxon>
        <taxon>Pseudomonadota</taxon>
        <taxon>Gammaproteobacteria</taxon>
        <taxon>Oceanospirillales</taxon>
        <taxon>Halomonadaceae</taxon>
        <taxon>Cobetia</taxon>
    </lineage>
</organism>
<dbReference type="GeneID" id="43176801"/>
<accession>A0ABU9GI96</accession>
<keyword evidence="4" id="KW-1185">Reference proteome</keyword>
<gene>
    <name evidence="3" type="ORF">V6243_13460</name>
</gene>
<keyword evidence="2" id="KW-0732">Signal</keyword>
<feature type="chain" id="PRO_5047103355" evidence="2">
    <location>
        <begin position="38"/>
        <end position="125"/>
    </location>
</feature>
<sequence length="125" mass="14132">MSHRPAKRARPRTRLISAGMLSVMLMVSPLTVSSASAADVSLSVLLDGISLNVSQRDTLDTQYRHYRQQRQAAESHHDAKALAKARQDYLAKVDRILNAEQTSRFHQHFDRHYPDKASTGKQARH</sequence>